<dbReference type="Gene3D" id="2.60.120.620">
    <property type="entry name" value="q2cbj1_9rhob like domain"/>
    <property type="match status" value="1"/>
</dbReference>
<dbReference type="EMBL" id="UGGT01000001">
    <property type="protein sequence ID" value="STO22376.1"/>
    <property type="molecule type" value="Genomic_DNA"/>
</dbReference>
<keyword evidence="1" id="KW-0560">Oxidoreductase</keyword>
<protein>
    <submittedName>
        <fullName evidence="1">Phytanoyl-CoA dioxygenase (PhyH)</fullName>
    </submittedName>
</protein>
<accession>A0A377GC42</accession>
<dbReference type="InterPro" id="IPR008775">
    <property type="entry name" value="Phytyl_CoA_dOase-like"/>
</dbReference>
<dbReference type="Pfam" id="PF05721">
    <property type="entry name" value="PhyH"/>
    <property type="match status" value="1"/>
</dbReference>
<dbReference type="GeneID" id="93293229"/>
<dbReference type="SUPFAM" id="SSF51197">
    <property type="entry name" value="Clavaminate synthase-like"/>
    <property type="match status" value="1"/>
</dbReference>
<reference evidence="1 2" key="1">
    <citation type="submission" date="2018-06" db="EMBL/GenBank/DDBJ databases">
        <authorList>
            <consortium name="Pathogen Informatics"/>
            <person name="Doyle S."/>
        </authorList>
    </citation>
    <scope>NUCLEOTIDE SEQUENCE [LARGE SCALE GENOMIC DNA]</scope>
    <source>
        <strain evidence="1 2">NCTC11370</strain>
    </source>
</reference>
<evidence type="ECO:0000313" key="1">
    <source>
        <dbReference type="EMBL" id="STO22376.1"/>
    </source>
</evidence>
<dbReference type="PANTHER" id="PTHR20883">
    <property type="entry name" value="PHYTANOYL-COA DIOXYGENASE DOMAIN CONTAINING 1"/>
    <property type="match status" value="1"/>
</dbReference>
<evidence type="ECO:0000313" key="2">
    <source>
        <dbReference type="Proteomes" id="UP000254554"/>
    </source>
</evidence>
<dbReference type="Proteomes" id="UP000254554">
    <property type="component" value="Unassembled WGS sequence"/>
</dbReference>
<proteinExistence type="predicted"/>
<dbReference type="GO" id="GO:0005506">
    <property type="term" value="F:iron ion binding"/>
    <property type="evidence" value="ECO:0007669"/>
    <property type="project" value="UniProtKB-ARBA"/>
</dbReference>
<dbReference type="RefSeq" id="WP_010654484.1">
    <property type="nucleotide sequence ID" value="NZ_UGGT01000001.1"/>
</dbReference>
<dbReference type="OrthoDB" id="9814777at2"/>
<dbReference type="PANTHER" id="PTHR20883:SF49">
    <property type="entry name" value="PHYTANOYL-COA DIOXYGENASE"/>
    <property type="match status" value="1"/>
</dbReference>
<dbReference type="STRING" id="1094715.GCA_000236165_02307"/>
<name>A0A377GC42_9GAMM</name>
<keyword evidence="2" id="KW-1185">Reference proteome</keyword>
<gene>
    <name evidence="1" type="ORF">NCTC11370_02463</name>
</gene>
<dbReference type="GO" id="GO:0016706">
    <property type="term" value="F:2-oxoglutarate-dependent dioxygenase activity"/>
    <property type="evidence" value="ECO:0007669"/>
    <property type="project" value="UniProtKB-ARBA"/>
</dbReference>
<keyword evidence="1" id="KW-0223">Dioxygenase</keyword>
<dbReference type="AlphaFoldDB" id="A0A377GC42"/>
<sequence length="298" mass="34259">MNFSIINKTDTFKRSTMKKHSISQQILQRVEAAVKQTHIDAYKKDGAVCIRQIITAEEIELLREGIESNLQFPSHRVKIASKNEDPGQFIEDFCTWQTNPYYQQFIFESPVSVIAGKLMESKQTRLYHDHLLVKEPGTRQKTPWHQDQPYYNIEGTQNCSLWIPVDPVPRTSTLEFVAGSHKGPWLMPRSFMENQAKWFPEGSLTELPDIDSHREHYPIIGWEITPGDVVCFHMLTLHASNGVDYAQRRRVFSIRFLGDDITHAPRNWATSPDFPGLAGQLAANAPMEHALFPVVWEN</sequence>
<organism evidence="1 2">
    <name type="scientific">Fluoribacter dumoffii</name>
    <dbReference type="NCBI Taxonomy" id="463"/>
    <lineage>
        <taxon>Bacteria</taxon>
        <taxon>Pseudomonadati</taxon>
        <taxon>Pseudomonadota</taxon>
        <taxon>Gammaproteobacteria</taxon>
        <taxon>Legionellales</taxon>
        <taxon>Legionellaceae</taxon>
        <taxon>Fluoribacter</taxon>
    </lineage>
</organism>